<dbReference type="GeneID" id="25742694"/>
<dbReference type="KEGG" id="mng:MNEG_9819"/>
<evidence type="ECO:0000313" key="3">
    <source>
        <dbReference type="Proteomes" id="UP000054498"/>
    </source>
</evidence>
<feature type="region of interest" description="Disordered" evidence="1">
    <location>
        <begin position="1"/>
        <end position="74"/>
    </location>
</feature>
<accession>A0A0D2MB95</accession>
<gene>
    <name evidence="2" type="ORF">MNEG_9819</name>
</gene>
<evidence type="ECO:0000313" key="2">
    <source>
        <dbReference type="EMBL" id="KIY98141.1"/>
    </source>
</evidence>
<dbReference type="Proteomes" id="UP000054498">
    <property type="component" value="Unassembled WGS sequence"/>
</dbReference>
<feature type="compositionally biased region" description="Low complexity" evidence="1">
    <location>
        <begin position="29"/>
        <end position="43"/>
    </location>
</feature>
<feature type="compositionally biased region" description="Gly residues" evidence="1">
    <location>
        <begin position="65"/>
        <end position="74"/>
    </location>
</feature>
<dbReference type="EMBL" id="KK102294">
    <property type="protein sequence ID" value="KIY98141.1"/>
    <property type="molecule type" value="Genomic_DNA"/>
</dbReference>
<evidence type="ECO:0000256" key="1">
    <source>
        <dbReference type="SAM" id="MobiDB-lite"/>
    </source>
</evidence>
<organism evidence="2 3">
    <name type="scientific">Monoraphidium neglectum</name>
    <dbReference type="NCBI Taxonomy" id="145388"/>
    <lineage>
        <taxon>Eukaryota</taxon>
        <taxon>Viridiplantae</taxon>
        <taxon>Chlorophyta</taxon>
        <taxon>core chlorophytes</taxon>
        <taxon>Chlorophyceae</taxon>
        <taxon>CS clade</taxon>
        <taxon>Sphaeropleales</taxon>
        <taxon>Selenastraceae</taxon>
        <taxon>Monoraphidium</taxon>
    </lineage>
</organism>
<proteinExistence type="predicted"/>
<keyword evidence="3" id="KW-1185">Reference proteome</keyword>
<feature type="non-terminal residue" evidence="2">
    <location>
        <position position="1"/>
    </location>
</feature>
<sequence>YTQRRDGDLVMHEPPARRPAGDAEEGEPEAAGAAEEGSGAPDGRAPSWQDSEADGGDGPADGAEAGLGDGWAVY</sequence>
<feature type="compositionally biased region" description="Basic and acidic residues" evidence="1">
    <location>
        <begin position="1"/>
        <end position="21"/>
    </location>
</feature>
<reference evidence="2 3" key="1">
    <citation type="journal article" date="2013" name="BMC Genomics">
        <title>Reconstruction of the lipid metabolism for the microalga Monoraphidium neglectum from its genome sequence reveals characteristics suitable for biofuel production.</title>
        <authorList>
            <person name="Bogen C."/>
            <person name="Al-Dilaimi A."/>
            <person name="Albersmeier A."/>
            <person name="Wichmann J."/>
            <person name="Grundmann M."/>
            <person name="Rupp O."/>
            <person name="Lauersen K.J."/>
            <person name="Blifernez-Klassen O."/>
            <person name="Kalinowski J."/>
            <person name="Goesmann A."/>
            <person name="Mussgnug J.H."/>
            <person name="Kruse O."/>
        </authorList>
    </citation>
    <scope>NUCLEOTIDE SEQUENCE [LARGE SCALE GENOMIC DNA]</scope>
    <source>
        <strain evidence="2 3">SAG 48.87</strain>
    </source>
</reference>
<dbReference type="RefSeq" id="XP_013897161.1">
    <property type="nucleotide sequence ID" value="XM_014041707.1"/>
</dbReference>
<protein>
    <submittedName>
        <fullName evidence="2">Uncharacterized protein</fullName>
    </submittedName>
</protein>
<dbReference type="AlphaFoldDB" id="A0A0D2MB95"/>
<name>A0A0D2MB95_9CHLO</name>